<feature type="compositionally biased region" description="Polar residues" evidence="3">
    <location>
        <begin position="68"/>
        <end position="83"/>
    </location>
</feature>
<evidence type="ECO:0000256" key="1">
    <source>
        <dbReference type="ARBA" id="ARBA00022468"/>
    </source>
</evidence>
<reference evidence="6" key="1">
    <citation type="submission" date="2007-04" db="EMBL/GenBank/DDBJ databases">
        <title>Annotation of Pediculus humanus corporis strain USDA.</title>
        <authorList>
            <person name="Kirkness E."/>
            <person name="Hannick L."/>
            <person name="Hass B."/>
            <person name="Bruggner R."/>
            <person name="Lawson D."/>
            <person name="Bidwell S."/>
            <person name="Joardar V."/>
            <person name="Caler E."/>
            <person name="Walenz B."/>
            <person name="Inman J."/>
            <person name="Schobel S."/>
            <person name="Galinsky K."/>
            <person name="Amedeo P."/>
            <person name="Strausberg R."/>
        </authorList>
    </citation>
    <scope>NUCLEOTIDE SEQUENCE</scope>
    <source>
        <strain evidence="6">USDA</strain>
    </source>
</reference>
<dbReference type="InterPro" id="IPR000195">
    <property type="entry name" value="Rab-GAP-TBC_dom"/>
</dbReference>
<feature type="compositionally biased region" description="Low complexity" evidence="3">
    <location>
        <begin position="1034"/>
        <end position="1044"/>
    </location>
</feature>
<dbReference type="PANTHER" id="PTHR47219:SF9">
    <property type="entry name" value="GTPASE ACTIVATING PROTEIN AND CENTROSOME-ASSOCIATED, ISOFORM B"/>
    <property type="match status" value="1"/>
</dbReference>
<dbReference type="OrthoDB" id="295078at2759"/>
<dbReference type="RefSeq" id="XP_002429375.1">
    <property type="nucleotide sequence ID" value="XM_002429330.1"/>
</dbReference>
<dbReference type="Pfam" id="PF00566">
    <property type="entry name" value="RabGAP-TBC"/>
    <property type="match status" value="1"/>
</dbReference>
<evidence type="ECO:0000313" key="8">
    <source>
        <dbReference type="Proteomes" id="UP000009046"/>
    </source>
</evidence>
<dbReference type="SUPFAM" id="SSF50729">
    <property type="entry name" value="PH domain-like"/>
    <property type="match status" value="1"/>
</dbReference>
<keyword evidence="8" id="KW-1185">Reference proteome</keyword>
<feature type="compositionally biased region" description="Polar residues" evidence="3">
    <location>
        <begin position="1045"/>
        <end position="1064"/>
    </location>
</feature>
<dbReference type="Pfam" id="PF12473">
    <property type="entry name" value="DUF3694"/>
    <property type="match status" value="1"/>
</dbReference>
<dbReference type="InterPro" id="IPR035969">
    <property type="entry name" value="Rab-GAP_TBC_sf"/>
</dbReference>
<keyword evidence="2" id="KW-0175">Coiled coil</keyword>
<dbReference type="SUPFAM" id="SSF47923">
    <property type="entry name" value="Ypt/Rab-GAP domain of gyp1p"/>
    <property type="match status" value="2"/>
</dbReference>
<dbReference type="AlphaFoldDB" id="E0VTD1"/>
<feature type="region of interest" description="Disordered" evidence="3">
    <location>
        <begin position="1013"/>
        <end position="1064"/>
    </location>
</feature>
<feature type="domain" description="Rab-GAP TBC" evidence="5">
    <location>
        <begin position="535"/>
        <end position="721"/>
    </location>
</feature>
<dbReference type="InParanoid" id="E0VTD1"/>
<dbReference type="PROSITE" id="PS50086">
    <property type="entry name" value="TBC_RABGAP"/>
    <property type="match status" value="1"/>
</dbReference>
<dbReference type="InterPro" id="IPR022164">
    <property type="entry name" value="Kinesin-like"/>
</dbReference>
<dbReference type="GeneID" id="8230228"/>
<feature type="domain" description="PID" evidence="4">
    <location>
        <begin position="124"/>
        <end position="246"/>
    </location>
</feature>
<dbReference type="SMART" id="SM00462">
    <property type="entry name" value="PTB"/>
    <property type="match status" value="1"/>
</dbReference>
<dbReference type="SMART" id="SM00164">
    <property type="entry name" value="TBC"/>
    <property type="match status" value="1"/>
</dbReference>
<evidence type="ECO:0000259" key="5">
    <source>
        <dbReference type="PROSITE" id="PS50086"/>
    </source>
</evidence>
<dbReference type="KEGG" id="phu:Phum_PHUM430800"/>
<dbReference type="FunFam" id="1.10.8.270:FF:000001">
    <property type="entry name" value="TBC1 domain family member 1"/>
    <property type="match status" value="1"/>
</dbReference>
<feature type="region of interest" description="Disordered" evidence="3">
    <location>
        <begin position="63"/>
        <end position="99"/>
    </location>
</feature>
<evidence type="ECO:0000259" key="4">
    <source>
        <dbReference type="PROSITE" id="PS01179"/>
    </source>
</evidence>
<dbReference type="InterPro" id="IPR050302">
    <property type="entry name" value="Rab_GAP_TBC_domain"/>
</dbReference>
<dbReference type="GO" id="GO:0031267">
    <property type="term" value="F:small GTPase binding"/>
    <property type="evidence" value="ECO:0007669"/>
    <property type="project" value="TreeGrafter"/>
</dbReference>
<dbReference type="GO" id="GO:0005096">
    <property type="term" value="F:GTPase activator activity"/>
    <property type="evidence" value="ECO:0007669"/>
    <property type="project" value="UniProtKB-KW"/>
</dbReference>
<dbReference type="Pfam" id="PF00640">
    <property type="entry name" value="PID"/>
    <property type="match status" value="1"/>
</dbReference>
<reference evidence="7" key="3">
    <citation type="submission" date="2021-02" db="UniProtKB">
        <authorList>
            <consortium name="EnsemblMetazoa"/>
        </authorList>
    </citation>
    <scope>IDENTIFICATION</scope>
    <source>
        <strain evidence="7">USDA</strain>
    </source>
</reference>
<dbReference type="OMA" id="MHSMGYV"/>
<evidence type="ECO:0000313" key="6">
    <source>
        <dbReference type="EMBL" id="EEB16637.1"/>
    </source>
</evidence>
<dbReference type="STRING" id="121224.E0VTD1"/>
<feature type="coiled-coil region" evidence="2">
    <location>
        <begin position="781"/>
        <end position="878"/>
    </location>
</feature>
<dbReference type="VEuPathDB" id="VectorBase:PHUM430800"/>
<dbReference type="InterPro" id="IPR006020">
    <property type="entry name" value="PTB/PI_dom"/>
</dbReference>
<keyword evidence="1" id="KW-0343">GTPase activation</keyword>
<feature type="compositionally biased region" description="Basic and acidic residues" evidence="3">
    <location>
        <begin position="84"/>
        <end position="99"/>
    </location>
</feature>
<reference evidence="6" key="2">
    <citation type="submission" date="2007-04" db="EMBL/GenBank/DDBJ databases">
        <title>The genome of the human body louse.</title>
        <authorList>
            <consortium name="The Human Body Louse Genome Consortium"/>
            <person name="Kirkness E."/>
            <person name="Walenz B."/>
            <person name="Hass B."/>
            <person name="Bruggner R."/>
            <person name="Strausberg R."/>
        </authorList>
    </citation>
    <scope>NUCLEOTIDE SEQUENCE</scope>
    <source>
        <strain evidence="6">USDA</strain>
    </source>
</reference>
<dbReference type="PROSITE" id="PS01179">
    <property type="entry name" value="PID"/>
    <property type="match status" value="1"/>
</dbReference>
<sequence>MEDSISIKSNESVTTSDEYEFVAKTGIINSNNTSKGEQPLLDIANNGDLNDLCMQLKEVLSDEDKMESVNTSNSESVTELSKTSTDKDFTECCSEKNDDKKSEYDDDIDVFEDIQQECTIFNGVTYLGSAAINAPKSEIEIQRNMTILNEQSSEEAIRVSVSVPSSSEGVVVLYDADTQQVMARYEIYQILFYARGPADTSEASCFAFTWSHGDNQENAIFQCHVFRCDILEAVGQVSSCFAKAFQKIPSSMTSSIMQSDGKNMQVFVFEVTMEIKEEDGRGGYSTVPKDRNCFKLRVNLEKMLCLTVRQVSSNDKLLEIERCFGVLVSPGRNVKHSDMQLLEMARFSGAGETLVVLISGQWNPLEPAFKPLNVETPRDSKIFMTVALDLVIKRIQHPVRFLIETPVKICPQNERFWYLSSRKLVQQFYLNLRASESGDSYEVLSIETSGELDRSRLSLTLNLANFILSPSINSVEEIVTPREDESDNDEPMLSGTGDVSKDCSIIELESWGDVLPRWKRGEERPRQLTALVQNGIPEALRCEIWQRLAGCENDRVMMDTFRILITKDCNCENVIQRDINRTFPAHDFFKEAGGLGQDSLYRISKAYAVYDTEVGYCQGLSFLAATLLLHMPEEQAFCVLIKLMYQYRLRYLYKDGFDCLHMKLYQLSRLVEEQLPQLSTHLTKNKVEFHMFASQWFLTVFTARFPLFLVFHILDVFLLQGEEALFQVALALLTMFRKDLQQLDFESILKYFRVTLPKKCRSKEVAQAVMKLACSLKVKKLKKYENEYTALKEAQDKAENYTNEMESLKAALERSEEEKKRLEEELVQIKNMLKREVDRAESDARRNSSIIADYKQICARLDKESNNIKGKLRDLRNEMSKCENCKSGIKEIEILEEKKNKENLENLLKEKDPQLNRALERIRELELELAQTKLERVEAECWKQELTHQLHATLAELQTAKTSWIHKTISSIKEVTNNKKENELLINQISDVPSSGDSGELIKRVFASRRSMKEKELLGNKEKESNTNNDVSLTTTTTTTTTTTGRKISLSSPEFQDTVNNSNV</sequence>
<dbReference type="FunFam" id="1.10.472.80:FF:000027">
    <property type="entry name" value="GTPase activating protein (Evi5)"/>
    <property type="match status" value="1"/>
</dbReference>
<dbReference type="InterPro" id="IPR011993">
    <property type="entry name" value="PH-like_dom_sf"/>
</dbReference>
<dbReference type="CTD" id="8230228"/>
<evidence type="ECO:0000256" key="2">
    <source>
        <dbReference type="SAM" id="Coils"/>
    </source>
</evidence>
<dbReference type="EnsemblMetazoa" id="PHUM430800-RA">
    <property type="protein sequence ID" value="PHUM430800-PA"/>
    <property type="gene ID" value="PHUM430800"/>
</dbReference>
<protein>
    <submittedName>
        <fullName evidence="6">Rab6 GTPase activating protein, gapcena, putative</fullName>
    </submittedName>
</protein>
<organism>
    <name type="scientific">Pediculus humanus subsp. corporis</name>
    <name type="common">Body louse</name>
    <dbReference type="NCBI Taxonomy" id="121224"/>
    <lineage>
        <taxon>Eukaryota</taxon>
        <taxon>Metazoa</taxon>
        <taxon>Ecdysozoa</taxon>
        <taxon>Arthropoda</taxon>
        <taxon>Hexapoda</taxon>
        <taxon>Insecta</taxon>
        <taxon>Pterygota</taxon>
        <taxon>Neoptera</taxon>
        <taxon>Paraneoptera</taxon>
        <taxon>Psocodea</taxon>
        <taxon>Troctomorpha</taxon>
        <taxon>Phthiraptera</taxon>
        <taxon>Anoplura</taxon>
        <taxon>Pediculidae</taxon>
        <taxon>Pediculus</taxon>
    </lineage>
</organism>
<feature type="compositionally biased region" description="Basic and acidic residues" evidence="3">
    <location>
        <begin position="1013"/>
        <end position="1025"/>
    </location>
</feature>
<evidence type="ECO:0000256" key="3">
    <source>
        <dbReference type="SAM" id="MobiDB-lite"/>
    </source>
</evidence>
<dbReference type="FunCoup" id="E0VTD1">
    <property type="interactions" value="1590"/>
</dbReference>
<dbReference type="HOGENOM" id="CLU_007394_0_0_1"/>
<evidence type="ECO:0000313" key="7">
    <source>
        <dbReference type="EnsemblMetazoa" id="PHUM430800-PA"/>
    </source>
</evidence>
<dbReference type="Gene3D" id="1.10.10.750">
    <property type="entry name" value="Ypt/Rab-GAP domain of gyp1p, domain 1"/>
    <property type="match status" value="1"/>
</dbReference>
<dbReference type="EMBL" id="AAZO01005257">
    <property type="status" value="NOT_ANNOTATED_CDS"/>
    <property type="molecule type" value="Genomic_DNA"/>
</dbReference>
<dbReference type="Gene3D" id="1.10.472.80">
    <property type="entry name" value="Ypt/Rab-GAP domain of gyp1p, domain 3"/>
    <property type="match status" value="1"/>
</dbReference>
<dbReference type="CDD" id="cd01211">
    <property type="entry name" value="PTB_Rab6GAP"/>
    <property type="match status" value="1"/>
</dbReference>
<gene>
    <name evidence="7" type="primary">8230228</name>
    <name evidence="6" type="ORF">Phum_PHUM430800</name>
</gene>
<dbReference type="Proteomes" id="UP000009046">
    <property type="component" value="Unassembled WGS sequence"/>
</dbReference>
<proteinExistence type="predicted"/>
<dbReference type="Gene3D" id="2.30.29.30">
    <property type="entry name" value="Pleckstrin-homology domain (PH domain)/Phosphotyrosine-binding domain (PTB)"/>
    <property type="match status" value="1"/>
</dbReference>
<name>E0VTD1_PEDHC</name>
<dbReference type="PANTHER" id="PTHR47219">
    <property type="entry name" value="RAB GTPASE-ACTIVATING PROTEIN 1-LIKE"/>
    <property type="match status" value="1"/>
</dbReference>
<dbReference type="EMBL" id="DS235762">
    <property type="protein sequence ID" value="EEB16637.1"/>
    <property type="molecule type" value="Genomic_DNA"/>
</dbReference>
<accession>E0VTD1</accession>
<dbReference type="Gene3D" id="1.10.8.270">
    <property type="entry name" value="putative rabgap domain of human tbc1 domain family member 14 like domains"/>
    <property type="match status" value="1"/>
</dbReference>
<dbReference type="eggNOG" id="KOG1102">
    <property type="taxonomic scope" value="Eukaryota"/>
</dbReference>